<dbReference type="FunFam" id="1.10.150.240:FF:000001">
    <property type="entry name" value="Haloacid dehalogenase-like hydrolase domain"/>
    <property type="match status" value="1"/>
</dbReference>
<dbReference type="GO" id="GO:0008531">
    <property type="term" value="F:riboflavin kinase activity"/>
    <property type="evidence" value="ECO:0007669"/>
    <property type="project" value="UniProtKB-EC"/>
</dbReference>
<protein>
    <recommendedName>
        <fullName evidence="2">riboflavin kinase</fullName>
        <ecNumber evidence="2">2.7.1.26</ecNumber>
    </recommendedName>
</protein>
<evidence type="ECO:0000256" key="3">
    <source>
        <dbReference type="ARBA" id="ARBA00022630"/>
    </source>
</evidence>
<dbReference type="GO" id="GO:0005524">
    <property type="term" value="F:ATP binding"/>
    <property type="evidence" value="ECO:0007669"/>
    <property type="project" value="UniProtKB-KW"/>
</dbReference>
<proteinExistence type="predicted"/>
<dbReference type="InterPro" id="IPR041492">
    <property type="entry name" value="HAD_2"/>
</dbReference>
<dbReference type="AlphaFoldDB" id="A0A5N6Q8V7"/>
<evidence type="ECO:0000256" key="7">
    <source>
        <dbReference type="ARBA" id="ARBA00022840"/>
    </source>
</evidence>
<dbReference type="GO" id="GO:0009398">
    <property type="term" value="P:FMN biosynthetic process"/>
    <property type="evidence" value="ECO:0007669"/>
    <property type="project" value="UniProtKB-UniPathway"/>
</dbReference>
<comment type="pathway">
    <text evidence="1">Cofactor biosynthesis; FMN biosynthesis; FMN from riboflavin (ATP route): step 1/1.</text>
</comment>
<name>A0A5N6Q8V7_9ROSI</name>
<reference evidence="9 10" key="1">
    <citation type="submission" date="2019-06" db="EMBL/GenBank/DDBJ databases">
        <title>A chromosomal-level reference genome of Carpinus fangiana (Coryloideae, Betulaceae).</title>
        <authorList>
            <person name="Yang X."/>
            <person name="Wang Z."/>
            <person name="Zhang L."/>
            <person name="Hao G."/>
            <person name="Liu J."/>
            <person name="Yang Y."/>
        </authorList>
    </citation>
    <scope>NUCLEOTIDE SEQUENCE [LARGE SCALE GENOMIC DNA]</scope>
    <source>
        <strain evidence="9">Cfa_2016G</strain>
        <tissue evidence="9">Leaf</tissue>
    </source>
</reference>
<dbReference type="InterPro" id="IPR023465">
    <property type="entry name" value="Riboflavin_kinase_dom_sf"/>
</dbReference>
<sequence>MSLANPLKKLASCVILDLDGTLLNTDGLVSEVLRGFLGKYGKQWDGREVHKIVGKTPLEAATAIVEDYELPCTTSEFMSEINPIFSKKWCLIKALPGANRLIKHFSSHGVPMALASNSPRANIESKISSHQGWKESFSVIIGGDEVTSGKPSPEIFLEAAKKLNVEPSACLVIEDSIPGVTAGKAAEMEVVAVPSIPKQSDLYTSADEVINSLLDLRPEKWGLPPFQDWIEGTLSIEPWYIGGPVIKGFGRGSKVLGIPTANLSTDGYSTLLSEHPSGVYFGWARVSTRGVFKMVMSIGWNPYFNNTEKTIEPWLLHDFAEDFYGEDLRLVVVGYIRPEANFPSLESLVAKIHEDGRIAERALDLPLYSTYRDDLYLKPSIKDGSHS</sequence>
<keyword evidence="4" id="KW-0288">FMN</keyword>
<dbReference type="UniPathway" id="UPA00276">
    <property type="reaction ID" value="UER00406"/>
</dbReference>
<dbReference type="NCBIfam" id="TIGR01509">
    <property type="entry name" value="HAD-SF-IA-v3"/>
    <property type="match status" value="1"/>
</dbReference>
<evidence type="ECO:0000256" key="5">
    <source>
        <dbReference type="ARBA" id="ARBA00022679"/>
    </source>
</evidence>
<accession>A0A5N6Q8V7</accession>
<keyword evidence="7" id="KW-0067">ATP-binding</keyword>
<dbReference type="SFLD" id="SFLDS00003">
    <property type="entry name" value="Haloacid_Dehalogenase"/>
    <property type="match status" value="1"/>
</dbReference>
<dbReference type="InterPro" id="IPR036412">
    <property type="entry name" value="HAD-like_sf"/>
</dbReference>
<feature type="domain" description="Riboflavin kinase" evidence="8">
    <location>
        <begin position="234"/>
        <end position="364"/>
    </location>
</feature>
<evidence type="ECO:0000256" key="4">
    <source>
        <dbReference type="ARBA" id="ARBA00022643"/>
    </source>
</evidence>
<dbReference type="Pfam" id="PF13419">
    <property type="entry name" value="HAD_2"/>
    <property type="match status" value="1"/>
</dbReference>
<evidence type="ECO:0000313" key="10">
    <source>
        <dbReference type="Proteomes" id="UP000327013"/>
    </source>
</evidence>
<dbReference type="InterPro" id="IPR023198">
    <property type="entry name" value="PGP-like_dom2"/>
</dbReference>
<dbReference type="InterPro" id="IPR023214">
    <property type="entry name" value="HAD_sf"/>
</dbReference>
<evidence type="ECO:0000256" key="6">
    <source>
        <dbReference type="ARBA" id="ARBA00022741"/>
    </source>
</evidence>
<dbReference type="SMART" id="SM00904">
    <property type="entry name" value="Flavokinase"/>
    <property type="match status" value="1"/>
</dbReference>
<dbReference type="SFLD" id="SFLDG01129">
    <property type="entry name" value="C1.5:_HAD__Beta-PGM__Phosphata"/>
    <property type="match status" value="1"/>
</dbReference>
<dbReference type="InterPro" id="IPR006439">
    <property type="entry name" value="HAD-SF_hydro_IA"/>
</dbReference>
<evidence type="ECO:0000256" key="1">
    <source>
        <dbReference type="ARBA" id="ARBA00005201"/>
    </source>
</evidence>
<keyword evidence="10" id="KW-1185">Reference proteome</keyword>
<dbReference type="FunFam" id="3.40.50.1000:FF:000119">
    <property type="entry name" value="Bifunctional riboflavin kinase/FMN phosphatase"/>
    <property type="match status" value="1"/>
</dbReference>
<dbReference type="InterPro" id="IPR015865">
    <property type="entry name" value="Riboflavin_kinase_bac/euk"/>
</dbReference>
<dbReference type="PANTHER" id="PTHR22749:SF6">
    <property type="entry name" value="RIBOFLAVIN KINASE"/>
    <property type="match status" value="1"/>
</dbReference>
<dbReference type="OrthoDB" id="276388at2759"/>
<keyword evidence="3" id="KW-0285">Flavoprotein</keyword>
<dbReference type="SFLD" id="SFLDG01135">
    <property type="entry name" value="C1.5.6:_HAD__Beta-PGM__Phospha"/>
    <property type="match status" value="1"/>
</dbReference>
<dbReference type="Gene3D" id="2.40.30.30">
    <property type="entry name" value="Riboflavin kinase-like"/>
    <property type="match status" value="1"/>
</dbReference>
<keyword evidence="5" id="KW-0808">Transferase</keyword>
<dbReference type="GO" id="GO:0009231">
    <property type="term" value="P:riboflavin biosynthetic process"/>
    <property type="evidence" value="ECO:0007669"/>
    <property type="project" value="InterPro"/>
</dbReference>
<dbReference type="EC" id="2.7.1.26" evidence="2"/>
<dbReference type="EMBL" id="CM017321">
    <property type="protein sequence ID" value="KAE7995576.1"/>
    <property type="molecule type" value="Genomic_DNA"/>
</dbReference>
<evidence type="ECO:0000259" key="8">
    <source>
        <dbReference type="SMART" id="SM00904"/>
    </source>
</evidence>
<dbReference type="FunFam" id="2.40.30.30:FF:000005">
    <property type="entry name" value="Haloacid dehalogenase-like hydrolase domain-containing protein 1A"/>
    <property type="match status" value="1"/>
</dbReference>
<evidence type="ECO:0000256" key="2">
    <source>
        <dbReference type="ARBA" id="ARBA00012105"/>
    </source>
</evidence>
<dbReference type="Proteomes" id="UP000327013">
    <property type="component" value="Chromosome 1"/>
</dbReference>
<dbReference type="SUPFAM" id="SSF82114">
    <property type="entry name" value="Riboflavin kinase-like"/>
    <property type="match status" value="1"/>
</dbReference>
<dbReference type="Pfam" id="PF01687">
    <property type="entry name" value="Flavokinase"/>
    <property type="match status" value="1"/>
</dbReference>
<dbReference type="SUPFAM" id="SSF56784">
    <property type="entry name" value="HAD-like"/>
    <property type="match status" value="1"/>
</dbReference>
<dbReference type="Gene3D" id="1.10.150.240">
    <property type="entry name" value="Putative phosphatase, domain 2"/>
    <property type="match status" value="1"/>
</dbReference>
<dbReference type="PANTHER" id="PTHR22749">
    <property type="entry name" value="RIBOFLAVIN KINASE/FMN ADENYLYLTRANSFERASE"/>
    <property type="match status" value="1"/>
</dbReference>
<gene>
    <name evidence="9" type="ORF">FH972_000356</name>
</gene>
<evidence type="ECO:0000313" key="9">
    <source>
        <dbReference type="EMBL" id="KAE7995576.1"/>
    </source>
</evidence>
<dbReference type="Gene3D" id="3.40.50.1000">
    <property type="entry name" value="HAD superfamily/HAD-like"/>
    <property type="match status" value="1"/>
</dbReference>
<dbReference type="InterPro" id="IPR023468">
    <property type="entry name" value="Riboflavin_kinase"/>
</dbReference>
<organism evidence="9 10">
    <name type="scientific">Carpinus fangiana</name>
    <dbReference type="NCBI Taxonomy" id="176857"/>
    <lineage>
        <taxon>Eukaryota</taxon>
        <taxon>Viridiplantae</taxon>
        <taxon>Streptophyta</taxon>
        <taxon>Embryophyta</taxon>
        <taxon>Tracheophyta</taxon>
        <taxon>Spermatophyta</taxon>
        <taxon>Magnoliopsida</taxon>
        <taxon>eudicotyledons</taxon>
        <taxon>Gunneridae</taxon>
        <taxon>Pentapetalae</taxon>
        <taxon>rosids</taxon>
        <taxon>fabids</taxon>
        <taxon>Fagales</taxon>
        <taxon>Betulaceae</taxon>
        <taxon>Carpinus</taxon>
    </lineage>
</organism>
<keyword evidence="6" id="KW-0547">Nucleotide-binding</keyword>